<dbReference type="OrthoDB" id="2149267at2759"/>
<evidence type="ECO:0000256" key="3">
    <source>
        <dbReference type="ARBA" id="ARBA00022685"/>
    </source>
</evidence>
<proteinExistence type="predicted"/>
<dbReference type="Gene3D" id="4.10.70.10">
    <property type="entry name" value="Disintegrin domain"/>
    <property type="match status" value="1"/>
</dbReference>
<evidence type="ECO:0000256" key="1">
    <source>
        <dbReference type="ARBA" id="ARBA00001809"/>
    </source>
</evidence>
<dbReference type="AlphaFoldDB" id="A0A6P8J5X0"/>
<keyword evidence="3" id="KW-0165">Cleavage on pair of basic residues</keyword>
<comment type="catalytic activity">
    <reaction evidence="1">
        <text>Endopeptidase of broad specificity.</text>
        <dbReference type="EC" id="3.4.24.81"/>
    </reaction>
</comment>
<dbReference type="SUPFAM" id="SSF55486">
    <property type="entry name" value="Metalloproteases ('zincins'), catalytic domain"/>
    <property type="match status" value="1"/>
</dbReference>
<feature type="domain" description="Peptidase M12B" evidence="9">
    <location>
        <begin position="217"/>
        <end position="437"/>
    </location>
</feature>
<evidence type="ECO:0000256" key="4">
    <source>
        <dbReference type="PROSITE-ProRule" id="PRU00276"/>
    </source>
</evidence>
<dbReference type="PANTHER" id="PTHR45702:SF2">
    <property type="entry name" value="KUZBANIAN, ISOFORM A"/>
    <property type="match status" value="1"/>
</dbReference>
<feature type="domain" description="Disintegrin" evidence="8">
    <location>
        <begin position="455"/>
        <end position="553"/>
    </location>
</feature>
<dbReference type="Pfam" id="PF13574">
    <property type="entry name" value="Reprolysin_2"/>
    <property type="match status" value="1"/>
</dbReference>
<feature type="active site" evidence="4">
    <location>
        <position position="384"/>
    </location>
</feature>
<evidence type="ECO:0000313" key="11">
    <source>
        <dbReference type="RefSeq" id="XP_031575122.1"/>
    </source>
</evidence>
<keyword evidence="6" id="KW-0812">Transmembrane</keyword>
<feature type="binding site" evidence="4">
    <location>
        <position position="383"/>
    </location>
    <ligand>
        <name>Zn(2+)</name>
        <dbReference type="ChEBI" id="CHEBI:29105"/>
        <note>catalytic</note>
    </ligand>
</feature>
<dbReference type="GO" id="GO:0006509">
    <property type="term" value="P:membrane protein ectodomain proteolysis"/>
    <property type="evidence" value="ECO:0007669"/>
    <property type="project" value="TreeGrafter"/>
</dbReference>
<dbReference type="PROSITE" id="PS50214">
    <property type="entry name" value="DISINTEGRIN_2"/>
    <property type="match status" value="1"/>
</dbReference>
<feature type="signal peptide" evidence="7">
    <location>
        <begin position="1"/>
        <end position="20"/>
    </location>
</feature>
<feature type="binding site" evidence="4">
    <location>
        <position position="387"/>
    </location>
    <ligand>
        <name>Zn(2+)</name>
        <dbReference type="ChEBI" id="CHEBI:29105"/>
        <note>catalytic</note>
    </ligand>
</feature>
<evidence type="ECO:0000259" key="9">
    <source>
        <dbReference type="PROSITE" id="PS50215"/>
    </source>
</evidence>
<dbReference type="GO" id="GO:0007219">
    <property type="term" value="P:Notch signaling pathway"/>
    <property type="evidence" value="ECO:0007669"/>
    <property type="project" value="TreeGrafter"/>
</dbReference>
<keyword evidence="10" id="KW-1185">Reference proteome</keyword>
<dbReference type="InterPro" id="IPR001590">
    <property type="entry name" value="Peptidase_M12B"/>
</dbReference>
<dbReference type="InParanoid" id="A0A6P8J5X0"/>
<name>A0A6P8J5X0_ACTTE</name>
<feature type="region of interest" description="Disordered" evidence="5">
    <location>
        <begin position="697"/>
        <end position="760"/>
    </location>
</feature>
<dbReference type="Pfam" id="PF21299">
    <property type="entry name" value="ADAM10_Cys-rich"/>
    <property type="match status" value="1"/>
</dbReference>
<dbReference type="PROSITE" id="PS50215">
    <property type="entry name" value="ADAM_MEPRO"/>
    <property type="match status" value="1"/>
</dbReference>
<comment type="caution">
    <text evidence="4">Lacks conserved residue(s) required for the propagation of feature annotation.</text>
</comment>
<evidence type="ECO:0000256" key="5">
    <source>
        <dbReference type="SAM" id="MobiDB-lite"/>
    </source>
</evidence>
<dbReference type="InterPro" id="IPR001762">
    <property type="entry name" value="Disintegrin_dom"/>
</dbReference>
<gene>
    <name evidence="11" type="primary">LOC116308772</name>
</gene>
<dbReference type="PANTHER" id="PTHR45702">
    <property type="entry name" value="ADAM10/ADAM17 METALLOPEPTIDASE FAMILY MEMBER"/>
    <property type="match status" value="1"/>
</dbReference>
<dbReference type="RefSeq" id="XP_031575122.1">
    <property type="nucleotide sequence ID" value="XM_031719262.1"/>
</dbReference>
<keyword evidence="6" id="KW-1133">Transmembrane helix</keyword>
<dbReference type="EC" id="3.4.24.81" evidence="2"/>
<dbReference type="InterPro" id="IPR049038">
    <property type="entry name" value="ADAM10_Cys-rich"/>
</dbReference>
<organism evidence="10 11">
    <name type="scientific">Actinia tenebrosa</name>
    <name type="common">Australian red waratah sea anemone</name>
    <dbReference type="NCBI Taxonomy" id="6105"/>
    <lineage>
        <taxon>Eukaryota</taxon>
        <taxon>Metazoa</taxon>
        <taxon>Cnidaria</taxon>
        <taxon>Anthozoa</taxon>
        <taxon>Hexacorallia</taxon>
        <taxon>Actiniaria</taxon>
        <taxon>Actiniidae</taxon>
        <taxon>Actinia</taxon>
    </lineage>
</organism>
<dbReference type="InterPro" id="IPR036436">
    <property type="entry name" value="Disintegrin_dom_sf"/>
</dbReference>
<dbReference type="GO" id="GO:0005886">
    <property type="term" value="C:plasma membrane"/>
    <property type="evidence" value="ECO:0007669"/>
    <property type="project" value="TreeGrafter"/>
</dbReference>
<dbReference type="InterPro" id="IPR051489">
    <property type="entry name" value="ADAM_Metalloproteinase"/>
</dbReference>
<sequence>MFSLTLCVVLLWCCVLTTYGEDQRPLSEYIKYYETLSYSTSALSKQHDRHRRSLNPKSNPILLNFEAHGRKFKIRLRRHTSIFSDDFVAENAEFDPSKIVEGEVLGHKRSIVHGFISDGIFEGKIHAGNDEFHVEPSNKYFQGKQPFHSVIYKSEDVHYPYAHGSGCGMREQTKKWMEKVHASEIKDPRLQFHYSDNEPVFHRYRRAASQEIDSLKKSCKLFMQADHLFTENVGQGNKERALLKMTEHVQAINTIYPGIAFFGSTPDKIEFVIARMLVNDSNHENDPSNPFRQSNIGVEKLLELNSQQKRNERYCLGYIFTYRDFNDGVLGLAWVGSPEDAGGICEKERSYSDGKKILNTGVVTFINYGKAVPQRVSEITFAHEVGHNFGSPHDESGACTPGGSEGNYIMFARATEGSKPNNRKFSSCSIEKMAAVMRVKAVCKDHKCCFEKAGAAICGNAVVEKDEECDCGFKEDESCQKDKCCEGAQDTKGCKLVDGKKCSPSQGLCCNEKTCEPHPGNFSFLCQNETECRNVSYCNGVNASCPLAPAKPNLTPCMEGRKLCENGSCSASVCKAKGYLECQCSQEEKMCDLCCDISKDPTKPDCKPTSDIDGFEAMKQLPSAACDNFNGYCDVFLKCRKVDADGPLNRLRKKFLSKEAFLGYLAWIKKYWWAVVLMGVGLILLMAAFIKLCSVHTPSSNPNKKPARQLTLRRQQRLEEERNRRARQARGGPEGYPGPSYGNQPPPPYPGRDIEMRGHR</sequence>
<evidence type="ECO:0000259" key="8">
    <source>
        <dbReference type="PROSITE" id="PS50214"/>
    </source>
</evidence>
<evidence type="ECO:0000256" key="6">
    <source>
        <dbReference type="SAM" id="Phobius"/>
    </source>
</evidence>
<keyword evidence="4" id="KW-0862">Zinc</keyword>
<evidence type="ECO:0000313" key="10">
    <source>
        <dbReference type="Proteomes" id="UP000515163"/>
    </source>
</evidence>
<dbReference type="FunCoup" id="A0A6P8J5X0">
    <property type="interactions" value="2604"/>
</dbReference>
<feature type="chain" id="PRO_5028110389" description="ADAM10 endopeptidase" evidence="7">
    <location>
        <begin position="21"/>
        <end position="760"/>
    </location>
</feature>
<evidence type="ECO:0000256" key="2">
    <source>
        <dbReference type="ARBA" id="ARBA00012332"/>
    </source>
</evidence>
<keyword evidence="7" id="KW-0732">Signal</keyword>
<dbReference type="Proteomes" id="UP000515163">
    <property type="component" value="Unplaced"/>
</dbReference>
<dbReference type="GeneID" id="116308772"/>
<dbReference type="GO" id="GO:0046872">
    <property type="term" value="F:metal ion binding"/>
    <property type="evidence" value="ECO:0007669"/>
    <property type="project" value="UniProtKB-KW"/>
</dbReference>
<dbReference type="SUPFAM" id="SSF57552">
    <property type="entry name" value="Blood coagulation inhibitor (disintegrin)"/>
    <property type="match status" value="1"/>
</dbReference>
<feature type="transmembrane region" description="Helical" evidence="6">
    <location>
        <begin position="671"/>
        <end position="690"/>
    </location>
</feature>
<keyword evidence="6" id="KW-0472">Membrane</keyword>
<feature type="binding site" evidence="4">
    <location>
        <position position="393"/>
    </location>
    <ligand>
        <name>Zn(2+)</name>
        <dbReference type="ChEBI" id="CHEBI:29105"/>
        <note>catalytic</note>
    </ligand>
</feature>
<dbReference type="Gene3D" id="3.40.390.10">
    <property type="entry name" value="Collagenase (Catalytic Domain)"/>
    <property type="match status" value="1"/>
</dbReference>
<dbReference type="KEGG" id="aten:116308772"/>
<dbReference type="InterPro" id="IPR024079">
    <property type="entry name" value="MetalloPept_cat_dom_sf"/>
</dbReference>
<dbReference type="GO" id="GO:0004222">
    <property type="term" value="F:metalloendopeptidase activity"/>
    <property type="evidence" value="ECO:0007669"/>
    <property type="project" value="InterPro"/>
</dbReference>
<protein>
    <recommendedName>
        <fullName evidence="2">ADAM10 endopeptidase</fullName>
        <ecNumber evidence="2">3.4.24.81</ecNumber>
    </recommendedName>
</protein>
<evidence type="ECO:0000256" key="7">
    <source>
        <dbReference type="SAM" id="SignalP"/>
    </source>
</evidence>
<reference evidence="11" key="1">
    <citation type="submission" date="2025-08" db="UniProtKB">
        <authorList>
            <consortium name="RefSeq"/>
        </authorList>
    </citation>
    <scope>IDENTIFICATION</scope>
    <source>
        <tissue evidence="11">Tentacle</tissue>
    </source>
</reference>
<keyword evidence="4" id="KW-0479">Metal-binding</keyword>
<accession>A0A6P8J5X0</accession>
<dbReference type="SMART" id="SM00050">
    <property type="entry name" value="DISIN"/>
    <property type="match status" value="1"/>
</dbReference>